<feature type="compositionally biased region" description="Basic and acidic residues" evidence="1">
    <location>
        <begin position="48"/>
        <end position="61"/>
    </location>
</feature>
<proteinExistence type="predicted"/>
<evidence type="ECO:0000256" key="2">
    <source>
        <dbReference type="SAM" id="SignalP"/>
    </source>
</evidence>
<organism evidence="3 4">
    <name type="scientific">Cadophora malorum</name>
    <dbReference type="NCBI Taxonomy" id="108018"/>
    <lineage>
        <taxon>Eukaryota</taxon>
        <taxon>Fungi</taxon>
        <taxon>Dikarya</taxon>
        <taxon>Ascomycota</taxon>
        <taxon>Pezizomycotina</taxon>
        <taxon>Leotiomycetes</taxon>
        <taxon>Helotiales</taxon>
        <taxon>Ploettnerulaceae</taxon>
        <taxon>Cadophora</taxon>
    </lineage>
</organism>
<feature type="compositionally biased region" description="Polar residues" evidence="1">
    <location>
        <begin position="210"/>
        <end position="241"/>
    </location>
</feature>
<dbReference type="OrthoDB" id="3509926at2759"/>
<dbReference type="Proteomes" id="UP000664132">
    <property type="component" value="Unassembled WGS sequence"/>
</dbReference>
<feature type="compositionally biased region" description="Polar residues" evidence="1">
    <location>
        <begin position="85"/>
        <end position="94"/>
    </location>
</feature>
<evidence type="ECO:0000256" key="1">
    <source>
        <dbReference type="SAM" id="MobiDB-lite"/>
    </source>
</evidence>
<gene>
    <name evidence="3" type="ORF">IFR04_007394</name>
</gene>
<sequence length="392" mass="43524">MMDLLKKIFAFTALILALIAATNSAPAPEVLESIEDILSSTSRVNAGDRIHPRTVPSDDRIIPSGRFSPSSDRVIPFEDRVGPSNRVNPAGRTNPSDRVHPRIVPSDDRVIPFSRIMPFGDRVIPSDDRVNPSGRVGPSTDRINTSEDRTIPSEDLVIPSGNRLSSVVRDVPSSDRNIDPSYSRVNLAFDRNNPPSDRVTPSEDRVIPSSDRTTPSENRINPSGRTNPSSDSESTSNQVQPRNKKLNDHLIHLETGICFQDCIFNPNADNMCTFSFVEHSNWQSHAVLHIYDNMCNQIGENTAVTRDSLASPQGFGMSSELPLYLVLHVPRLWNQDNPAQVKWDYGNYRNMPAFTDNPFGNAYASTYRIPSVFKTGDREGSYTVGRAGFICK</sequence>
<dbReference type="EMBL" id="JAFJYH010000105">
    <property type="protein sequence ID" value="KAG4419437.1"/>
    <property type="molecule type" value="Genomic_DNA"/>
</dbReference>
<name>A0A8H7TGZ7_9HELO</name>
<reference evidence="3" key="1">
    <citation type="submission" date="2021-02" db="EMBL/GenBank/DDBJ databases">
        <title>Genome sequence Cadophora malorum strain M34.</title>
        <authorList>
            <person name="Stefanovic E."/>
            <person name="Vu D."/>
            <person name="Scully C."/>
            <person name="Dijksterhuis J."/>
            <person name="Roader J."/>
            <person name="Houbraken J."/>
        </authorList>
    </citation>
    <scope>NUCLEOTIDE SEQUENCE</scope>
    <source>
        <strain evidence="3">M34</strain>
    </source>
</reference>
<comment type="caution">
    <text evidence="3">The sequence shown here is derived from an EMBL/GenBank/DDBJ whole genome shotgun (WGS) entry which is preliminary data.</text>
</comment>
<feature type="chain" id="PRO_5034440276" evidence="2">
    <location>
        <begin position="25"/>
        <end position="392"/>
    </location>
</feature>
<keyword evidence="4" id="KW-1185">Reference proteome</keyword>
<keyword evidence="2" id="KW-0732">Signal</keyword>
<evidence type="ECO:0000313" key="3">
    <source>
        <dbReference type="EMBL" id="KAG4419437.1"/>
    </source>
</evidence>
<feature type="signal peptide" evidence="2">
    <location>
        <begin position="1"/>
        <end position="24"/>
    </location>
</feature>
<feature type="region of interest" description="Disordered" evidence="1">
    <location>
        <begin position="121"/>
        <end position="242"/>
    </location>
</feature>
<dbReference type="AlphaFoldDB" id="A0A8H7TGZ7"/>
<protein>
    <submittedName>
        <fullName evidence="3">Uncharacterized protein</fullName>
    </submittedName>
</protein>
<feature type="region of interest" description="Disordered" evidence="1">
    <location>
        <begin position="48"/>
        <end position="105"/>
    </location>
</feature>
<evidence type="ECO:0000313" key="4">
    <source>
        <dbReference type="Proteomes" id="UP000664132"/>
    </source>
</evidence>
<accession>A0A8H7TGZ7</accession>
<feature type="compositionally biased region" description="Basic and acidic residues" evidence="1">
    <location>
        <begin position="95"/>
        <end position="105"/>
    </location>
</feature>